<proteinExistence type="inferred from homology"/>
<evidence type="ECO:0000259" key="4">
    <source>
        <dbReference type="SMART" id="SM00382"/>
    </source>
</evidence>
<dbReference type="GO" id="GO:0016887">
    <property type="term" value="F:ATP hydrolysis activity"/>
    <property type="evidence" value="ECO:0007669"/>
    <property type="project" value="InterPro"/>
</dbReference>
<evidence type="ECO:0000313" key="6">
    <source>
        <dbReference type="Proteomes" id="UP000235828"/>
    </source>
</evidence>
<accession>A0A2N8ZHI2</accession>
<dbReference type="Proteomes" id="UP000235828">
    <property type="component" value="Chromosome A"/>
</dbReference>
<dbReference type="RefSeq" id="WP_102523695.1">
    <property type="nucleotide sequence ID" value="NZ_LT960611.1"/>
</dbReference>
<evidence type="ECO:0000313" key="5">
    <source>
        <dbReference type="EMBL" id="SON51355.1"/>
    </source>
</evidence>
<reference evidence="5 6" key="1">
    <citation type="submission" date="2017-10" db="EMBL/GenBank/DDBJ databases">
        <authorList>
            <person name="Banno H."/>
            <person name="Chua N.-H."/>
        </authorList>
    </citation>
    <scope>NUCLEOTIDE SEQUENCE [LARGE SCALE GENOMIC DNA]</scope>
    <source>
        <strain evidence="5">Vibrio tapetis CECT4600</strain>
    </source>
</reference>
<dbReference type="InterPro" id="IPR003959">
    <property type="entry name" value="ATPase_AAA_core"/>
</dbReference>
<evidence type="ECO:0000256" key="1">
    <source>
        <dbReference type="ARBA" id="ARBA00006914"/>
    </source>
</evidence>
<evidence type="ECO:0000256" key="3">
    <source>
        <dbReference type="ARBA" id="ARBA00022840"/>
    </source>
</evidence>
<dbReference type="InterPro" id="IPR050221">
    <property type="entry name" value="26S_Proteasome_ATPase"/>
</dbReference>
<keyword evidence="6" id="KW-1185">Reference proteome</keyword>
<organism evidence="5 6">
    <name type="scientific">Vibrio tapetis subsp. tapetis</name>
    <dbReference type="NCBI Taxonomy" id="1671868"/>
    <lineage>
        <taxon>Bacteria</taxon>
        <taxon>Pseudomonadati</taxon>
        <taxon>Pseudomonadota</taxon>
        <taxon>Gammaproteobacteria</taxon>
        <taxon>Vibrionales</taxon>
        <taxon>Vibrionaceae</taxon>
        <taxon>Vibrio</taxon>
    </lineage>
</organism>
<dbReference type="EMBL" id="LT960611">
    <property type="protein sequence ID" value="SON51355.1"/>
    <property type="molecule type" value="Genomic_DNA"/>
</dbReference>
<feature type="domain" description="AAA+ ATPase" evidence="4">
    <location>
        <begin position="120"/>
        <end position="252"/>
    </location>
</feature>
<gene>
    <name evidence="5" type="ORF">VTAP4600_A3408</name>
</gene>
<dbReference type="Gene3D" id="3.40.50.300">
    <property type="entry name" value="P-loop containing nucleotide triphosphate hydrolases"/>
    <property type="match status" value="1"/>
</dbReference>
<dbReference type="Pfam" id="PF00004">
    <property type="entry name" value="AAA"/>
    <property type="match status" value="1"/>
</dbReference>
<dbReference type="SUPFAM" id="SSF52540">
    <property type="entry name" value="P-loop containing nucleoside triphosphate hydrolases"/>
    <property type="match status" value="1"/>
</dbReference>
<dbReference type="KEGG" id="vta:A3408"/>
<dbReference type="OrthoDB" id="9809379at2"/>
<dbReference type="InterPro" id="IPR003593">
    <property type="entry name" value="AAA+_ATPase"/>
</dbReference>
<dbReference type="AlphaFoldDB" id="A0A2N8ZHI2"/>
<dbReference type="CDD" id="cd19481">
    <property type="entry name" value="RecA-like_protease"/>
    <property type="match status" value="1"/>
</dbReference>
<evidence type="ECO:0000256" key="2">
    <source>
        <dbReference type="ARBA" id="ARBA00022741"/>
    </source>
</evidence>
<name>A0A2N8ZHI2_9VIBR</name>
<dbReference type="PANTHER" id="PTHR23073">
    <property type="entry name" value="26S PROTEASOME REGULATORY SUBUNIT"/>
    <property type="match status" value="1"/>
</dbReference>
<dbReference type="GO" id="GO:0005524">
    <property type="term" value="F:ATP binding"/>
    <property type="evidence" value="ECO:0007669"/>
    <property type="project" value="UniProtKB-KW"/>
</dbReference>
<keyword evidence="2" id="KW-0547">Nucleotide-binding</keyword>
<keyword evidence="3" id="KW-0067">ATP-binding</keyword>
<comment type="similarity">
    <text evidence="1">Belongs to the AAA ATPase family.</text>
</comment>
<sequence length="362" mass="39955">MNGKLILKIVESALAGRSDELKMLVNVLSHEVSRTNPDLSRELSKLVLSKGSLRSKAQRVNPNLLEPKKSGLIENSLVNINPFPYLESAPVLPDSIKDTFEQVIVEHNNKAKLQKNGLEPVKTLLFEGPPGVGKTMSAQWLAQKLDVPLLVLDLATVMNSQLGKTGNNLKSVIEHAASQSCILLLDEFDAIAKKRDDEGDVGELKRLVTVLLQSIDAWPSSSILVAATNHAELLDPAVWRRFEEKFVFSLPNDVQVSDYLESITGNKHVAALSLLFRGMSYSDIKTLILKYKKISLIHDIPLVEQLIAAHVSNICLEKLSINEKKQLAVALIGAKLSQRKVSELLNISRQTIKKAIDNVESN</sequence>
<dbReference type="InterPro" id="IPR027417">
    <property type="entry name" value="P-loop_NTPase"/>
</dbReference>
<protein>
    <submittedName>
        <fullName evidence="5">AAA ATPase</fullName>
    </submittedName>
</protein>
<dbReference type="SMART" id="SM00382">
    <property type="entry name" value="AAA"/>
    <property type="match status" value="1"/>
</dbReference>